<organism evidence="2 3">
    <name type="scientific">Puccinia graminis f. sp. tritici</name>
    <dbReference type="NCBI Taxonomy" id="56615"/>
    <lineage>
        <taxon>Eukaryota</taxon>
        <taxon>Fungi</taxon>
        <taxon>Dikarya</taxon>
        <taxon>Basidiomycota</taxon>
        <taxon>Pucciniomycotina</taxon>
        <taxon>Pucciniomycetes</taxon>
        <taxon>Pucciniales</taxon>
        <taxon>Pucciniaceae</taxon>
        <taxon>Puccinia</taxon>
    </lineage>
</organism>
<feature type="region of interest" description="Disordered" evidence="1">
    <location>
        <begin position="29"/>
        <end position="53"/>
    </location>
</feature>
<dbReference type="AlphaFoldDB" id="A0A5B0SD44"/>
<evidence type="ECO:0000313" key="2">
    <source>
        <dbReference type="EMBL" id="KAA1135737.1"/>
    </source>
</evidence>
<evidence type="ECO:0000256" key="1">
    <source>
        <dbReference type="SAM" id="MobiDB-lite"/>
    </source>
</evidence>
<dbReference type="EMBL" id="VDEP01000037">
    <property type="protein sequence ID" value="KAA1135737.1"/>
    <property type="molecule type" value="Genomic_DNA"/>
</dbReference>
<comment type="caution">
    <text evidence="2">The sequence shown here is derived from an EMBL/GenBank/DDBJ whole genome shotgun (WGS) entry which is preliminary data.</text>
</comment>
<protein>
    <submittedName>
        <fullName evidence="2">Uncharacterized protein</fullName>
    </submittedName>
</protein>
<gene>
    <name evidence="2" type="ORF">PGTUg99_016409</name>
</gene>
<dbReference type="Proteomes" id="UP000325313">
    <property type="component" value="Unassembled WGS sequence"/>
</dbReference>
<proteinExistence type="predicted"/>
<evidence type="ECO:0000313" key="3">
    <source>
        <dbReference type="Proteomes" id="UP000325313"/>
    </source>
</evidence>
<name>A0A5B0SD44_PUCGR</name>
<accession>A0A5B0SD44</accession>
<sequence length="112" mass="13330">MKQDKETTTLDRFRFEFEWIYPTITNNREERSLPNQRTTTNATRYTHRGPILTNRRDRFGECEEYRTTSPDQSKGRVQNPLARTIRMGDPIEVVRRSRKLWSVEDLAVLIGI</sequence>
<reference evidence="2 3" key="1">
    <citation type="submission" date="2019-05" db="EMBL/GenBank/DDBJ databases">
        <title>Emergence of the Ug99 lineage of the wheat stem rust pathogen through somatic hybridization.</title>
        <authorList>
            <person name="Li F."/>
            <person name="Upadhyaya N.M."/>
            <person name="Sperschneider J."/>
            <person name="Matny O."/>
            <person name="Nguyen-Phuc H."/>
            <person name="Mago R."/>
            <person name="Raley C."/>
            <person name="Miller M.E."/>
            <person name="Silverstein K.A.T."/>
            <person name="Henningsen E."/>
            <person name="Hirsch C.D."/>
            <person name="Visser B."/>
            <person name="Pretorius Z.A."/>
            <person name="Steffenson B.J."/>
            <person name="Schwessinger B."/>
            <person name="Dodds P.N."/>
            <person name="Figueroa M."/>
        </authorList>
    </citation>
    <scope>NUCLEOTIDE SEQUENCE [LARGE SCALE GENOMIC DNA]</scope>
    <source>
        <strain evidence="2 3">Ug99</strain>
    </source>
</reference>
<feature type="compositionally biased region" description="Polar residues" evidence="1">
    <location>
        <begin position="33"/>
        <end position="44"/>
    </location>
</feature>